<feature type="coiled-coil region" evidence="1">
    <location>
        <begin position="519"/>
        <end position="546"/>
    </location>
</feature>
<gene>
    <name evidence="3" type="ORF">CCAM_LOCUS21717</name>
</gene>
<evidence type="ECO:0000256" key="1">
    <source>
        <dbReference type="SAM" id="Coils"/>
    </source>
</evidence>
<evidence type="ECO:0000313" key="4">
    <source>
        <dbReference type="Proteomes" id="UP000595140"/>
    </source>
</evidence>
<feature type="compositionally biased region" description="Low complexity" evidence="2">
    <location>
        <begin position="207"/>
        <end position="221"/>
    </location>
</feature>
<accession>A0A484LTV6</accession>
<keyword evidence="1" id="KW-0175">Coiled coil</keyword>
<proteinExistence type="predicted"/>
<dbReference type="Proteomes" id="UP000595140">
    <property type="component" value="Unassembled WGS sequence"/>
</dbReference>
<feature type="compositionally biased region" description="Polar residues" evidence="2">
    <location>
        <begin position="260"/>
        <end position="270"/>
    </location>
</feature>
<feature type="coiled-coil region" evidence="1">
    <location>
        <begin position="368"/>
        <end position="420"/>
    </location>
</feature>
<dbReference type="Gene3D" id="1.20.5.340">
    <property type="match status" value="1"/>
</dbReference>
<dbReference type="OrthoDB" id="671678at2759"/>
<organism evidence="3 4">
    <name type="scientific">Cuscuta campestris</name>
    <dbReference type="NCBI Taxonomy" id="132261"/>
    <lineage>
        <taxon>Eukaryota</taxon>
        <taxon>Viridiplantae</taxon>
        <taxon>Streptophyta</taxon>
        <taxon>Embryophyta</taxon>
        <taxon>Tracheophyta</taxon>
        <taxon>Spermatophyta</taxon>
        <taxon>Magnoliopsida</taxon>
        <taxon>eudicotyledons</taxon>
        <taxon>Gunneridae</taxon>
        <taxon>Pentapetalae</taxon>
        <taxon>asterids</taxon>
        <taxon>lamiids</taxon>
        <taxon>Solanales</taxon>
        <taxon>Convolvulaceae</taxon>
        <taxon>Cuscuteae</taxon>
        <taxon>Cuscuta</taxon>
        <taxon>Cuscuta subgen. Grammica</taxon>
        <taxon>Cuscuta sect. Cleistogrammica</taxon>
    </lineage>
</organism>
<feature type="region of interest" description="Disordered" evidence="2">
    <location>
        <begin position="176"/>
        <end position="329"/>
    </location>
</feature>
<feature type="compositionally biased region" description="Basic residues" evidence="2">
    <location>
        <begin position="286"/>
        <end position="296"/>
    </location>
</feature>
<name>A0A484LTV6_9ASTE</name>
<dbReference type="EMBL" id="OOIL02002022">
    <property type="protein sequence ID" value="VFQ79941.1"/>
    <property type="molecule type" value="Genomic_DNA"/>
</dbReference>
<evidence type="ECO:0000313" key="3">
    <source>
        <dbReference type="EMBL" id="VFQ79941.1"/>
    </source>
</evidence>
<dbReference type="AlphaFoldDB" id="A0A484LTV6"/>
<evidence type="ECO:0000256" key="2">
    <source>
        <dbReference type="SAM" id="MobiDB-lite"/>
    </source>
</evidence>
<sequence>MAPSADPATWVHESSIIKEDELREIAEFLGKGFRIHHPDAVGGIRLSRNPDPQKYMVMHYHSVGNGFRLPLHVFEKVEAKIDRWARRYFVIEFPAHSPLDLPSIVRHSSLSRTPFATAAEAERAYNALREEGGLISHHSLQDASRNSSRNQAQGDATALAICKPAAALDVVPISAIPGLRKPTPSQKRPQEGVTDNDFLPKKSRGDGTPASPSPLTASSGTHNATHVAASGGLELPNPDSLDHEANKSPDQAPLQRPTERPQSSVENTSPPIAAASQGLKKEVGGRRNRKLPQRWGKRLEDSRNRRNSVPPQYPRPSISPSGANSRHKPILSSRKAGQISLVAQQSLLTLTEEYLGGAWGNYRAMVVLKDKELAAKAIQQKVDSLGQQVQALQEENARLKADASAELMDERSRVKSLQEQIATYQGSTHDLETQFDKLWAQISSLESKVSTLEGKEGSLKAELVERESRISELENSLQGAKQEGAHFSELMLKHMGLKRVALEKLKKERKTTNEFRSKVGELEKTMASHQEEVAALTARAKALYEEGKFDMQFCIYKAIRSGLPDHRSLDDFISYYDLPLPLPPPDSRANPGP</sequence>
<keyword evidence="4" id="KW-1185">Reference proteome</keyword>
<protein>
    <submittedName>
        <fullName evidence="3">Uncharacterized protein</fullName>
    </submittedName>
</protein>
<reference evidence="3 4" key="1">
    <citation type="submission" date="2018-04" db="EMBL/GenBank/DDBJ databases">
        <authorList>
            <person name="Vogel A."/>
        </authorList>
    </citation>
    <scope>NUCLEOTIDE SEQUENCE [LARGE SCALE GENOMIC DNA]</scope>
</reference>